<evidence type="ECO:0000313" key="13">
    <source>
        <dbReference type="EMBL" id="CAH2061399.1"/>
    </source>
</evidence>
<evidence type="ECO:0000256" key="8">
    <source>
        <dbReference type="ARBA" id="ARBA00023002"/>
    </source>
</evidence>
<keyword evidence="5" id="KW-0812">Transmembrane</keyword>
<name>A0AAU9SAN1_THLAR</name>
<dbReference type="InterPro" id="IPR002401">
    <property type="entry name" value="Cyt_P450_E_grp-I"/>
</dbReference>
<keyword evidence="4 12" id="KW-0349">Heme</keyword>
<evidence type="ECO:0000313" key="14">
    <source>
        <dbReference type="Proteomes" id="UP000836841"/>
    </source>
</evidence>
<dbReference type="InterPro" id="IPR050651">
    <property type="entry name" value="Plant_Cytochrome_P450_Monoox"/>
</dbReference>
<dbReference type="GO" id="GO:0005506">
    <property type="term" value="F:iron ion binding"/>
    <property type="evidence" value="ECO:0007669"/>
    <property type="project" value="InterPro"/>
</dbReference>
<dbReference type="GO" id="GO:0016705">
    <property type="term" value="F:oxidoreductase activity, acting on paired donors, with incorporation or reduction of molecular oxygen"/>
    <property type="evidence" value="ECO:0007669"/>
    <property type="project" value="InterPro"/>
</dbReference>
<evidence type="ECO:0000256" key="9">
    <source>
        <dbReference type="ARBA" id="ARBA00023004"/>
    </source>
</evidence>
<proteinExistence type="inferred from homology"/>
<comment type="subcellular location">
    <subcellularLocation>
        <location evidence="2">Membrane</location>
        <topology evidence="2">Single-pass membrane protein</topology>
    </subcellularLocation>
</comment>
<organism evidence="13 14">
    <name type="scientific">Thlaspi arvense</name>
    <name type="common">Field penny-cress</name>
    <dbReference type="NCBI Taxonomy" id="13288"/>
    <lineage>
        <taxon>Eukaryota</taxon>
        <taxon>Viridiplantae</taxon>
        <taxon>Streptophyta</taxon>
        <taxon>Embryophyta</taxon>
        <taxon>Tracheophyta</taxon>
        <taxon>Spermatophyta</taxon>
        <taxon>Magnoliopsida</taxon>
        <taxon>eudicotyledons</taxon>
        <taxon>Gunneridae</taxon>
        <taxon>Pentapetalae</taxon>
        <taxon>rosids</taxon>
        <taxon>malvids</taxon>
        <taxon>Brassicales</taxon>
        <taxon>Brassicaceae</taxon>
        <taxon>Thlaspideae</taxon>
        <taxon>Thlaspi</taxon>
    </lineage>
</organism>
<evidence type="ECO:0000256" key="3">
    <source>
        <dbReference type="ARBA" id="ARBA00010617"/>
    </source>
</evidence>
<comment type="similarity">
    <text evidence="3">Belongs to the cytochrome P450 family.</text>
</comment>
<feature type="binding site" description="axial binding residue" evidence="12">
    <location>
        <position position="912"/>
    </location>
    <ligand>
        <name>heme</name>
        <dbReference type="ChEBI" id="CHEBI:30413"/>
    </ligand>
    <ligandPart>
        <name>Fe</name>
        <dbReference type="ChEBI" id="CHEBI:18248"/>
    </ligandPart>
</feature>
<evidence type="ECO:0000256" key="10">
    <source>
        <dbReference type="ARBA" id="ARBA00023033"/>
    </source>
</evidence>
<evidence type="ECO:0000256" key="2">
    <source>
        <dbReference type="ARBA" id="ARBA00004167"/>
    </source>
</evidence>
<dbReference type="AlphaFoldDB" id="A0AAU9SAN1"/>
<dbReference type="InterPro" id="IPR001128">
    <property type="entry name" value="Cyt_P450"/>
</dbReference>
<keyword evidence="9 12" id="KW-0408">Iron</keyword>
<protein>
    <recommendedName>
        <fullName evidence="15">Cytochrome P450</fullName>
    </recommendedName>
</protein>
<evidence type="ECO:0000256" key="11">
    <source>
        <dbReference type="ARBA" id="ARBA00023136"/>
    </source>
</evidence>
<dbReference type="Proteomes" id="UP000836841">
    <property type="component" value="Chromosome 4"/>
</dbReference>
<keyword evidence="6 12" id="KW-0479">Metal-binding</keyword>
<dbReference type="CDD" id="cd20653">
    <property type="entry name" value="CYP81"/>
    <property type="match status" value="1"/>
</dbReference>
<dbReference type="PANTHER" id="PTHR47947:SF62">
    <property type="entry name" value="CYTOCHROME P450, FAMILY 81, SUBFAMILY D, POLYPEPTIDE 5"/>
    <property type="match status" value="1"/>
</dbReference>
<keyword evidence="8" id="KW-0560">Oxidoreductase</keyword>
<evidence type="ECO:0000256" key="12">
    <source>
        <dbReference type="PIRSR" id="PIRSR602401-1"/>
    </source>
</evidence>
<dbReference type="SUPFAM" id="SSF48264">
    <property type="entry name" value="Cytochrome P450"/>
    <property type="match status" value="2"/>
</dbReference>
<dbReference type="PANTHER" id="PTHR47947">
    <property type="entry name" value="CYTOCHROME P450 82C3-RELATED"/>
    <property type="match status" value="1"/>
</dbReference>
<keyword evidence="10" id="KW-0503">Monooxygenase</keyword>
<keyword evidence="11" id="KW-0472">Membrane</keyword>
<evidence type="ECO:0000256" key="6">
    <source>
        <dbReference type="ARBA" id="ARBA00022723"/>
    </source>
</evidence>
<evidence type="ECO:0000256" key="7">
    <source>
        <dbReference type="ARBA" id="ARBA00022989"/>
    </source>
</evidence>
<reference evidence="13 14" key="1">
    <citation type="submission" date="2022-03" db="EMBL/GenBank/DDBJ databases">
        <authorList>
            <person name="Nunn A."/>
            <person name="Chopra R."/>
            <person name="Nunn A."/>
            <person name="Contreras Garrido A."/>
        </authorList>
    </citation>
    <scope>NUCLEOTIDE SEQUENCE [LARGE SCALE GENOMIC DNA]</scope>
</reference>
<dbReference type="GO" id="GO:0016020">
    <property type="term" value="C:membrane"/>
    <property type="evidence" value="ECO:0007669"/>
    <property type="project" value="UniProtKB-SubCell"/>
</dbReference>
<comment type="cofactor">
    <cofactor evidence="1 12">
        <name>heme</name>
        <dbReference type="ChEBI" id="CHEBI:30413"/>
    </cofactor>
</comment>
<dbReference type="GO" id="GO:0020037">
    <property type="term" value="F:heme binding"/>
    <property type="evidence" value="ECO:0007669"/>
    <property type="project" value="InterPro"/>
</dbReference>
<sequence length="974" mass="110571">MYQKPHRSFPTKWPFLGMLPGLLVEIPRVYDYITEVLEASNLTFPFKGPCFGGLDMLITVDPANIHHIMSSNFTNYPKGSEFKKIFDVLGDGIFNADSDLWKDLRKSAQSMMSHQEFQRFTLRTSMSKLEKGLVPLLDHVAEKKLVVDLQDVFQRFTFDTTFVLATGIDPGCLSVEMPEIEFAKALDEAEEAVFFRHVKPEMVWKMQRLIGFGDELKLKRAHSTFDRVCSKCINTKRDETTRGIIDIDSSSKDLLMSYLDVDTTKYKLLNPSRDTTGSALTWFFWLLSKNPQAATKIRQEINTILPPRTDNDSFHPQELNKLVYLHGALYEALRLYPPVPFQHKSPTKPDVVPSGHRVDVSSKIVFCLYSLGRMKSVWGEDASEFKPERWISESGRLIHVPSFKFLSFNAGPRTCLGKEVAMTQMKSVAVKIIQNYDMKVVEGHKIEPVPSVILHMKHGLKVLVTKRLRNHLSAINLMDYFLLIVSFLIFVIFSLKHLVGIWQSKHNLPPTPAGSLPVIGHLHLLKPPLHRTLHSLSQSLGGAPIFRLHLGNRVAFVVSSFSLAEECFTKNDIVLADRPKFTFGRLVEYNCTTMATTSYGDHWRNLRRIGAIEIFSSHRLDSFLSIRKDEIRHLVSCLSKNSLDGFAKVELRSLFGNFNINNILRMIAGKRFYGDGAEQDEDDAKRVRQLLDEAVSSAGVGHASDYVPFLRWVTSYEKGVKKLAVRVDEFLQGLVDEKRAQKEKGNTMIDHLLSLQETQPDYYTDITVKGLIVVMIFAGNVTLTRTLEWAMLNLLNHPEVLKKARIEIDTKIGLDRLVDEPDAKNLPYLQCIISEIFRLYPAAPLLAPHRATDDCTVGGYDFPRGTTLIANVWAIHRDPSIWEEPEKFKPERFEKKGEDQKLMPFGMGRRACPGSGLAQRVVSLALGSLIQCFEWERVGEEYVDISEATTMRPATPLLAMCRARPIVHTILTSQ</sequence>
<dbReference type="EMBL" id="OU466860">
    <property type="protein sequence ID" value="CAH2061399.1"/>
    <property type="molecule type" value="Genomic_DNA"/>
</dbReference>
<dbReference type="CDD" id="cd11064">
    <property type="entry name" value="CYP86A"/>
    <property type="match status" value="1"/>
</dbReference>
<accession>A0AAU9SAN1</accession>
<keyword evidence="14" id="KW-1185">Reference proteome</keyword>
<dbReference type="Pfam" id="PF00067">
    <property type="entry name" value="p450"/>
    <property type="match status" value="2"/>
</dbReference>
<keyword evidence="7" id="KW-1133">Transmembrane helix</keyword>
<dbReference type="GO" id="GO:0004497">
    <property type="term" value="F:monooxygenase activity"/>
    <property type="evidence" value="ECO:0007669"/>
    <property type="project" value="UniProtKB-KW"/>
</dbReference>
<dbReference type="InterPro" id="IPR036396">
    <property type="entry name" value="Cyt_P450_sf"/>
</dbReference>
<evidence type="ECO:0000256" key="5">
    <source>
        <dbReference type="ARBA" id="ARBA00022692"/>
    </source>
</evidence>
<dbReference type="PRINTS" id="PR00463">
    <property type="entry name" value="EP450I"/>
</dbReference>
<evidence type="ECO:0000256" key="4">
    <source>
        <dbReference type="ARBA" id="ARBA00022617"/>
    </source>
</evidence>
<dbReference type="PROSITE" id="PS00086">
    <property type="entry name" value="CYTOCHROME_P450"/>
    <property type="match status" value="2"/>
</dbReference>
<dbReference type="Gene3D" id="1.10.630.10">
    <property type="entry name" value="Cytochrome P450"/>
    <property type="match status" value="2"/>
</dbReference>
<dbReference type="InterPro" id="IPR017972">
    <property type="entry name" value="Cyt_P450_CS"/>
</dbReference>
<dbReference type="PRINTS" id="PR00385">
    <property type="entry name" value="P450"/>
</dbReference>
<evidence type="ECO:0008006" key="15">
    <source>
        <dbReference type="Google" id="ProtNLM"/>
    </source>
</evidence>
<evidence type="ECO:0000256" key="1">
    <source>
        <dbReference type="ARBA" id="ARBA00001971"/>
    </source>
</evidence>
<dbReference type="FunFam" id="1.10.630.10:FF:000023">
    <property type="entry name" value="Cytochrome P450 family protein"/>
    <property type="match status" value="1"/>
</dbReference>
<gene>
    <name evidence="13" type="ORF">TAV2_LOCUS14329</name>
</gene>